<feature type="compositionally biased region" description="Polar residues" evidence="1">
    <location>
        <begin position="696"/>
        <end position="710"/>
    </location>
</feature>
<feature type="compositionally biased region" description="Low complexity" evidence="1">
    <location>
        <begin position="879"/>
        <end position="893"/>
    </location>
</feature>
<reference evidence="2 3" key="1">
    <citation type="journal article" date="2018" name="New Phytol.">
        <title>Comparative genomics and transcriptomics depict ericoid mycorrhizal fungi as versatile saprotrophs and plant mutualists.</title>
        <authorList>
            <person name="Martino E."/>
            <person name="Morin E."/>
            <person name="Grelet G.A."/>
            <person name="Kuo A."/>
            <person name="Kohler A."/>
            <person name="Daghino S."/>
            <person name="Barry K.W."/>
            <person name="Cichocki N."/>
            <person name="Clum A."/>
            <person name="Dockter R.B."/>
            <person name="Hainaut M."/>
            <person name="Kuo R.C."/>
            <person name="LaButti K."/>
            <person name="Lindahl B.D."/>
            <person name="Lindquist E.A."/>
            <person name="Lipzen A."/>
            <person name="Khouja H.R."/>
            <person name="Magnuson J."/>
            <person name="Murat C."/>
            <person name="Ohm R.A."/>
            <person name="Singer S.W."/>
            <person name="Spatafora J.W."/>
            <person name="Wang M."/>
            <person name="Veneault-Fourrey C."/>
            <person name="Henrissat B."/>
            <person name="Grigoriev I.V."/>
            <person name="Martin F.M."/>
            <person name="Perotto S."/>
        </authorList>
    </citation>
    <scope>NUCLEOTIDE SEQUENCE [LARGE SCALE GENOMIC DNA]</scope>
    <source>
        <strain evidence="2 3">ATCC 22711</strain>
    </source>
</reference>
<dbReference type="STRING" id="857342.A0A2T3AQ40"/>
<feature type="region of interest" description="Disordered" evidence="1">
    <location>
        <begin position="25"/>
        <end position="100"/>
    </location>
</feature>
<protein>
    <submittedName>
        <fullName evidence="2">Uncharacterized protein</fullName>
    </submittedName>
</protein>
<dbReference type="Proteomes" id="UP000241818">
    <property type="component" value="Unassembled WGS sequence"/>
</dbReference>
<accession>A0A2T3AQ40</accession>
<feature type="compositionally biased region" description="Low complexity" evidence="1">
    <location>
        <begin position="668"/>
        <end position="679"/>
    </location>
</feature>
<keyword evidence="3" id="KW-1185">Reference proteome</keyword>
<feature type="region of interest" description="Disordered" evidence="1">
    <location>
        <begin position="875"/>
        <end position="903"/>
    </location>
</feature>
<organism evidence="2 3">
    <name type="scientific">Amorphotheca resinae ATCC 22711</name>
    <dbReference type="NCBI Taxonomy" id="857342"/>
    <lineage>
        <taxon>Eukaryota</taxon>
        <taxon>Fungi</taxon>
        <taxon>Dikarya</taxon>
        <taxon>Ascomycota</taxon>
        <taxon>Pezizomycotina</taxon>
        <taxon>Leotiomycetes</taxon>
        <taxon>Helotiales</taxon>
        <taxon>Amorphothecaceae</taxon>
        <taxon>Amorphotheca</taxon>
    </lineage>
</organism>
<feature type="compositionally biased region" description="Polar residues" evidence="1">
    <location>
        <begin position="366"/>
        <end position="389"/>
    </location>
</feature>
<feature type="compositionally biased region" description="Low complexity" evidence="1">
    <location>
        <begin position="728"/>
        <end position="748"/>
    </location>
</feature>
<proteinExistence type="predicted"/>
<dbReference type="PANTHER" id="PTHR22934:SF24">
    <property type="entry name" value="DNA METHYLATION MODULATOR-2"/>
    <property type="match status" value="1"/>
</dbReference>
<feature type="compositionally biased region" description="Polar residues" evidence="1">
    <location>
        <begin position="640"/>
        <end position="653"/>
    </location>
</feature>
<dbReference type="InterPro" id="IPR040112">
    <property type="entry name" value="WetA"/>
</dbReference>
<feature type="region of interest" description="Disordered" evidence="1">
    <location>
        <begin position="303"/>
        <end position="345"/>
    </location>
</feature>
<feature type="compositionally biased region" description="Basic and acidic residues" evidence="1">
    <location>
        <begin position="525"/>
        <end position="540"/>
    </location>
</feature>
<dbReference type="OrthoDB" id="5243398at2759"/>
<feature type="compositionally biased region" description="Polar residues" evidence="1">
    <location>
        <begin position="810"/>
        <end position="857"/>
    </location>
</feature>
<feature type="compositionally biased region" description="Low complexity" evidence="1">
    <location>
        <begin position="952"/>
        <end position="973"/>
    </location>
</feature>
<sequence length="1029" mass="108272">MATASGGRASIVTASSSSFGQFRLTQFVDNAPPPNAATDAQHTPLGILNENENANLDPNPMAQASRPSSGQTIDRPPSAAPSRPPPQNNSQASASPAGFGTVELAELTANPLVEGILGPNKDGRVRNPVPSKLKGKTDNKQGNFGVMHMGMSPGKKNDVPGRDAAAERDAAARRTSENTALRAKAAQQEKYVPPKRRGLGAGVNEGHPAASRASPFAGPREDYKQRARPLAPDETKFEQARLLTLLRSINPVTVVDQICKAVAYFGGIPGAPPPEDGIFPESANTRETGALFIGWLAEIFPDLSSPGPPGVPEPPGKKGRGRPSKGDNTLPVNEPPNPRNGFGYGQAIAAPAWGLPQSLAAVNPHAPSSTPDGGQTSNIGPTQNAQSENARPATPMKQQPEVGQPATTSTSKRGRGRPKGSRNKGKSDPQNSTEPAGSSNNDVGSQNQVSTGEQAHQSPEMQGASGKGAQSDAPVSMQTTGDKTGGAKQPQGGSYQEQSWQNNSQKVQAEPPSNVTPAPMDELSPEERAVLEAFRQHDVPDANATTPNLAPAKGPLGVGMKRKRPPTKPKNGPPPPNPSSEQMQSTPTISSALPPSNEESMDIAKDALQWASVGNSTSAGPAAKRQRQRKPKTPGVNEPPSRNQTGPVGSSATPPVAPSTLPDSTTNSSQQSVPVSRPPAEGLQAHYERFAGLPQQLPQQNGRNHMPSITQQQQQQLLQQQIPTTSVPAQSQQMPAQQMQQQKSQQGSQREDQKVSQGTSARSSSTGFYNQRSHGSTYNQQYPSHQPSQLYSTHQASPQLSNSSNNSNSYRTTSTHTMAQASPQFSQTESSYRTSSPHTISLPSPSFNQSDNNNFRSASVHGIAQPSPTYTQAENNYRTSSTHSITQPSSSFSRAHTQTQPSHQNHYNHFADNPYVDLPTLESLGHGGSSSNAGVNMNTGAYGQGIGVGLGASSSSRSGSNSLYGSTSSGLNNAFDTGTTTDLLRGVSRPPAGGSNVYGTSSGLGNAFDPGTGEQEMRERLLRNIGGRR</sequence>
<feature type="compositionally biased region" description="Polar residues" evidence="1">
    <location>
        <begin position="755"/>
        <end position="800"/>
    </location>
</feature>
<dbReference type="EMBL" id="KZ679019">
    <property type="protein sequence ID" value="PSS07108.1"/>
    <property type="molecule type" value="Genomic_DNA"/>
</dbReference>
<dbReference type="RefSeq" id="XP_024716764.1">
    <property type="nucleotide sequence ID" value="XM_024867805.1"/>
</dbReference>
<evidence type="ECO:0000313" key="3">
    <source>
        <dbReference type="Proteomes" id="UP000241818"/>
    </source>
</evidence>
<evidence type="ECO:0000256" key="1">
    <source>
        <dbReference type="SAM" id="MobiDB-lite"/>
    </source>
</evidence>
<feature type="region of interest" description="Disordered" evidence="1">
    <location>
        <begin position="952"/>
        <end position="974"/>
    </location>
</feature>
<dbReference type="PANTHER" id="PTHR22934">
    <property type="entry name" value="PROTEIN ESC1/WETA-RELATED"/>
    <property type="match status" value="1"/>
</dbReference>
<dbReference type="InParanoid" id="A0A2T3AQ40"/>
<feature type="compositionally biased region" description="Polar residues" evidence="1">
    <location>
        <begin position="894"/>
        <end position="903"/>
    </location>
</feature>
<gene>
    <name evidence="2" type="ORF">M430DRAFT_45929</name>
</gene>
<feature type="compositionally biased region" description="Polar residues" evidence="1">
    <location>
        <begin position="491"/>
        <end position="516"/>
    </location>
</feature>
<feature type="region of interest" description="Disordered" evidence="1">
    <location>
        <begin position="360"/>
        <end position="859"/>
    </location>
</feature>
<feature type="compositionally biased region" description="Low complexity" evidence="1">
    <location>
        <begin position="711"/>
        <end position="721"/>
    </location>
</feature>
<feature type="region of interest" description="Disordered" evidence="1">
    <location>
        <begin position="987"/>
        <end position="1029"/>
    </location>
</feature>
<feature type="region of interest" description="Disordered" evidence="1">
    <location>
        <begin position="114"/>
        <end position="145"/>
    </location>
</feature>
<name>A0A2T3AQ40_AMORE</name>
<feature type="compositionally biased region" description="Polar residues" evidence="1">
    <location>
        <begin position="428"/>
        <end position="460"/>
    </location>
</feature>
<feature type="compositionally biased region" description="Polar residues" evidence="1">
    <location>
        <begin position="579"/>
        <end position="598"/>
    </location>
</feature>
<evidence type="ECO:0000313" key="2">
    <source>
        <dbReference type="EMBL" id="PSS07108.1"/>
    </source>
</evidence>
<dbReference type="GeneID" id="36575886"/>
<feature type="region of interest" description="Disordered" evidence="1">
    <location>
        <begin position="172"/>
        <end position="221"/>
    </location>
</feature>
<feature type="compositionally biased region" description="Basic residues" evidence="1">
    <location>
        <begin position="412"/>
        <end position="424"/>
    </location>
</feature>
<dbReference type="AlphaFoldDB" id="A0A2T3AQ40"/>
<feature type="compositionally biased region" description="Pro residues" evidence="1">
    <location>
        <begin position="78"/>
        <end position="87"/>
    </location>
</feature>